<evidence type="ECO:0000256" key="8">
    <source>
        <dbReference type="ARBA" id="ARBA00023125"/>
    </source>
</evidence>
<feature type="domain" description="C2H2-type" evidence="13">
    <location>
        <begin position="327"/>
        <end position="354"/>
    </location>
</feature>
<feature type="domain" description="C2H2-type" evidence="13">
    <location>
        <begin position="439"/>
        <end position="466"/>
    </location>
</feature>
<feature type="domain" description="C2H2-type" evidence="13">
    <location>
        <begin position="383"/>
        <end position="410"/>
    </location>
</feature>
<feature type="domain" description="C2H2-type" evidence="13">
    <location>
        <begin position="662"/>
        <end position="690"/>
    </location>
</feature>
<dbReference type="Proteomes" id="UP001497623">
    <property type="component" value="Unassembled WGS sequence"/>
</dbReference>
<evidence type="ECO:0000313" key="15">
    <source>
        <dbReference type="Proteomes" id="UP001497623"/>
    </source>
</evidence>
<organism evidence="14 15">
    <name type="scientific">Meganyctiphanes norvegica</name>
    <name type="common">Northern krill</name>
    <name type="synonym">Thysanopoda norvegica</name>
    <dbReference type="NCBI Taxonomy" id="48144"/>
    <lineage>
        <taxon>Eukaryota</taxon>
        <taxon>Metazoa</taxon>
        <taxon>Ecdysozoa</taxon>
        <taxon>Arthropoda</taxon>
        <taxon>Crustacea</taxon>
        <taxon>Multicrustacea</taxon>
        <taxon>Malacostraca</taxon>
        <taxon>Eumalacostraca</taxon>
        <taxon>Eucarida</taxon>
        <taxon>Euphausiacea</taxon>
        <taxon>Euphausiidae</taxon>
        <taxon>Meganyctiphanes</taxon>
    </lineage>
</organism>
<dbReference type="FunFam" id="3.30.160.60:FF:000130">
    <property type="entry name" value="Spalt-like transcription factor 4"/>
    <property type="match status" value="1"/>
</dbReference>
<feature type="compositionally biased region" description="Polar residues" evidence="12">
    <location>
        <begin position="65"/>
        <end position="79"/>
    </location>
</feature>
<dbReference type="GO" id="GO:0000981">
    <property type="term" value="F:DNA-binding transcription factor activity, RNA polymerase II-specific"/>
    <property type="evidence" value="ECO:0007669"/>
    <property type="project" value="TreeGrafter"/>
</dbReference>
<evidence type="ECO:0000256" key="7">
    <source>
        <dbReference type="ARBA" id="ARBA00023015"/>
    </source>
</evidence>
<keyword evidence="3" id="KW-0479">Metal-binding</keyword>
<dbReference type="GO" id="GO:0005634">
    <property type="term" value="C:nucleus"/>
    <property type="evidence" value="ECO:0007669"/>
    <property type="project" value="UniProtKB-SubCell"/>
</dbReference>
<dbReference type="PROSITE" id="PS00028">
    <property type="entry name" value="ZINC_FINGER_C2H2_1"/>
    <property type="match status" value="13"/>
</dbReference>
<feature type="region of interest" description="Disordered" evidence="12">
    <location>
        <begin position="1"/>
        <end position="22"/>
    </location>
</feature>
<feature type="domain" description="C2H2-type" evidence="13">
    <location>
        <begin position="158"/>
        <end position="185"/>
    </location>
</feature>
<proteinExistence type="inferred from homology"/>
<feature type="domain" description="C2H2-type" evidence="13">
    <location>
        <begin position="299"/>
        <end position="326"/>
    </location>
</feature>
<keyword evidence="10" id="KW-0539">Nucleus</keyword>
<dbReference type="InterPro" id="IPR050329">
    <property type="entry name" value="GLI_C2H2-zinc-finger"/>
</dbReference>
<keyword evidence="8" id="KW-0238">DNA-binding</keyword>
<feature type="domain" description="C2H2-type" evidence="13">
    <location>
        <begin position="186"/>
        <end position="213"/>
    </location>
</feature>
<keyword evidence="5 11" id="KW-0863">Zinc-finger</keyword>
<evidence type="ECO:0000256" key="5">
    <source>
        <dbReference type="ARBA" id="ARBA00022771"/>
    </source>
</evidence>
<dbReference type="PROSITE" id="PS50157">
    <property type="entry name" value="ZINC_FINGER_C2H2_2"/>
    <property type="match status" value="14"/>
</dbReference>
<dbReference type="InterPro" id="IPR036236">
    <property type="entry name" value="Znf_C2H2_sf"/>
</dbReference>
<dbReference type="FunFam" id="3.30.160.60:FF:000446">
    <property type="entry name" value="Zinc finger protein"/>
    <property type="match status" value="3"/>
</dbReference>
<dbReference type="GO" id="GO:0000978">
    <property type="term" value="F:RNA polymerase II cis-regulatory region sequence-specific DNA binding"/>
    <property type="evidence" value="ECO:0007669"/>
    <property type="project" value="TreeGrafter"/>
</dbReference>
<dbReference type="Gene3D" id="3.30.160.60">
    <property type="entry name" value="Classic Zinc Finger"/>
    <property type="match status" value="11"/>
</dbReference>
<feature type="domain" description="C2H2-type" evidence="13">
    <location>
        <begin position="583"/>
        <end position="611"/>
    </location>
</feature>
<feature type="region of interest" description="Disordered" evidence="12">
    <location>
        <begin position="57"/>
        <end position="85"/>
    </location>
</feature>
<comment type="subcellular location">
    <subcellularLocation>
        <location evidence="1">Nucleus</location>
    </subcellularLocation>
</comment>
<dbReference type="Pfam" id="PF00096">
    <property type="entry name" value="zf-C2H2"/>
    <property type="match status" value="5"/>
</dbReference>
<dbReference type="FunFam" id="3.30.160.60:FF:000614">
    <property type="entry name" value="Zinc finger protein 142"/>
    <property type="match status" value="1"/>
</dbReference>
<dbReference type="FunFam" id="3.30.160.60:FF:000100">
    <property type="entry name" value="Zinc finger 45-like"/>
    <property type="match status" value="1"/>
</dbReference>
<dbReference type="GO" id="GO:0045944">
    <property type="term" value="P:positive regulation of transcription by RNA polymerase II"/>
    <property type="evidence" value="ECO:0007669"/>
    <property type="project" value="UniProtKB-ARBA"/>
</dbReference>
<sequence length="829" mass="93843">MASAECEVDDTSHDPYTNNNSAVKTENETINFVETGPADVDIGKIELHNILQLGETSRQGKDTEPNNSNPIQNANPESSNVKEEVEASNRAWFEKTFGNLYGSFDSVDEDNSSDIEITYETTGTDIVIEDDLPKFESNPVVGPEPPSYGSINVSGESFTCSECDYTTSYFGHYRRHMSSHSEQFEFICPECGYVCDKNFKLKKHMLKHSTEKPYHCEICPFKGGTKYSLEKHNLSHTPAELPFACTLCDYRCYIKGILEKHMLRHSGEKPFGCTMCDYKCTGNGNLKRHMMTHTGEKPFACSECPHKCGDKDSLKNHMMTHSGETAFSCTECDYQCRVKSALHRHMLKHTGEKPFECTQCDYKCVQITQLKMHMLNHTGMKPFACSQCDYRCTSKGSLKSHMVSHTGERRFSCVLCGLKFSANSTLKTHLLKHSGEKPYACTLCEYRCTSRSNLKKHVMIHTGDKPYICDTCDYRCSDKSSLNSHKRSKHFKNTPAGNINTQKSLWPCVDCGQIFEKKCRLIEHMSSQNCKNKNGNSGIKEENVEREAGKNKLVGEHSTSNEIQNGIEHNAGVTSSNTPKSLWPCVDCGEIFEKKSRLIEHMGSKHGKNKYGIIETREKNVEREPVTNISEEESLSSNDIEIPNEIEHNAVAPPSNTPKSLWPCVDCEEIFEKKSRLIEHMASIHSKNKYGNIEIREDYAEREHEINISEEESLTSNEMKFQNGIDINTNVTPVNTPKSLWPCVDCEEIFEKKSRLLEHMACLHGMNENGNISTREDFIERKQKPNISEEESLSSNDIDIQNGMDDNVATIQNDFAVIEPDIHVTQMLS</sequence>
<evidence type="ECO:0000256" key="6">
    <source>
        <dbReference type="ARBA" id="ARBA00022833"/>
    </source>
</evidence>
<evidence type="ECO:0000256" key="4">
    <source>
        <dbReference type="ARBA" id="ARBA00022737"/>
    </source>
</evidence>
<evidence type="ECO:0000313" key="14">
    <source>
        <dbReference type="EMBL" id="CAL4225310.1"/>
    </source>
</evidence>
<evidence type="ECO:0000256" key="9">
    <source>
        <dbReference type="ARBA" id="ARBA00023163"/>
    </source>
</evidence>
<keyword evidence="4" id="KW-0677">Repeat</keyword>
<dbReference type="FunFam" id="3.30.160.60:FF:002319">
    <property type="entry name" value="Uncharacterized protein"/>
    <property type="match status" value="1"/>
</dbReference>
<dbReference type="SMART" id="SM00355">
    <property type="entry name" value="ZnF_C2H2"/>
    <property type="match status" value="16"/>
</dbReference>
<dbReference type="PANTHER" id="PTHR19818">
    <property type="entry name" value="ZINC FINGER PROTEIN ZIC AND GLI"/>
    <property type="match status" value="1"/>
</dbReference>
<feature type="domain" description="C2H2-type" evidence="13">
    <location>
        <begin position="355"/>
        <end position="382"/>
    </location>
</feature>
<keyword evidence="7" id="KW-0805">Transcription regulation</keyword>
<feature type="domain" description="C2H2-type" evidence="13">
    <location>
        <begin position="243"/>
        <end position="270"/>
    </location>
</feature>
<accession>A0AAV2SSX4</accession>
<dbReference type="InterPro" id="IPR013087">
    <property type="entry name" value="Znf_C2H2_type"/>
</dbReference>
<feature type="domain" description="C2H2-type" evidence="13">
    <location>
        <begin position="411"/>
        <end position="438"/>
    </location>
</feature>
<dbReference type="PANTHER" id="PTHR19818:SF158">
    <property type="entry name" value="C2H2-TYPE DOMAIN-CONTAINING PROTEIN-RELATED"/>
    <property type="match status" value="1"/>
</dbReference>
<evidence type="ECO:0000259" key="13">
    <source>
        <dbReference type="PROSITE" id="PS50157"/>
    </source>
</evidence>
<dbReference type="AlphaFoldDB" id="A0AAV2SSX4"/>
<feature type="domain" description="C2H2-type" evidence="13">
    <location>
        <begin position="741"/>
        <end position="769"/>
    </location>
</feature>
<dbReference type="SUPFAM" id="SSF57667">
    <property type="entry name" value="beta-beta-alpha zinc fingers"/>
    <property type="match status" value="8"/>
</dbReference>
<evidence type="ECO:0000256" key="12">
    <source>
        <dbReference type="SAM" id="MobiDB-lite"/>
    </source>
</evidence>
<keyword evidence="15" id="KW-1185">Reference proteome</keyword>
<keyword evidence="6" id="KW-0862">Zinc</keyword>
<comment type="caution">
    <text evidence="14">The sequence shown here is derived from an EMBL/GenBank/DDBJ whole genome shotgun (WGS) entry which is preliminary data.</text>
</comment>
<evidence type="ECO:0000256" key="1">
    <source>
        <dbReference type="ARBA" id="ARBA00004123"/>
    </source>
</evidence>
<comment type="similarity">
    <text evidence="2">Belongs to the hunchback C2H2-type zinc-finger protein family.</text>
</comment>
<keyword evidence="9" id="KW-0804">Transcription</keyword>
<feature type="domain" description="C2H2-type" evidence="13">
    <location>
        <begin position="467"/>
        <end position="495"/>
    </location>
</feature>
<evidence type="ECO:0000256" key="2">
    <source>
        <dbReference type="ARBA" id="ARBA00007746"/>
    </source>
</evidence>
<evidence type="ECO:0000256" key="10">
    <source>
        <dbReference type="ARBA" id="ARBA00023242"/>
    </source>
</evidence>
<dbReference type="EMBL" id="CAXKWB010101301">
    <property type="protein sequence ID" value="CAL4225310.1"/>
    <property type="molecule type" value="Genomic_DNA"/>
</dbReference>
<name>A0AAV2SSX4_MEGNR</name>
<evidence type="ECO:0000256" key="11">
    <source>
        <dbReference type="PROSITE-ProRule" id="PRU00042"/>
    </source>
</evidence>
<feature type="domain" description="C2H2-type" evidence="13">
    <location>
        <begin position="271"/>
        <end position="298"/>
    </location>
</feature>
<protein>
    <recommendedName>
        <fullName evidence="13">C2H2-type domain-containing protein</fullName>
    </recommendedName>
</protein>
<dbReference type="GO" id="GO:0008270">
    <property type="term" value="F:zinc ion binding"/>
    <property type="evidence" value="ECO:0007669"/>
    <property type="project" value="UniProtKB-KW"/>
</dbReference>
<reference evidence="14 15" key="1">
    <citation type="submission" date="2024-05" db="EMBL/GenBank/DDBJ databases">
        <authorList>
            <person name="Wallberg A."/>
        </authorList>
    </citation>
    <scope>NUCLEOTIDE SEQUENCE [LARGE SCALE GENOMIC DNA]</scope>
</reference>
<dbReference type="FunFam" id="3.30.160.60:FF:001485">
    <property type="entry name" value="Krueppel-related zinc finger protein"/>
    <property type="match status" value="1"/>
</dbReference>
<gene>
    <name evidence="14" type="ORF">MNOR_LOCUS39370</name>
</gene>
<evidence type="ECO:0000256" key="3">
    <source>
        <dbReference type="ARBA" id="ARBA00022723"/>
    </source>
</evidence>